<sequence length="186" mass="20862">MKVSREQFAANRLRILEEASRLFRDRGFESVKLADVMQAAGMTHGGFYGHFQSKDDLIEQTLAHRAARERPRVELERYVENYLSSRHLANRADGCDIAGMAPDTLRQGPVAREAMTAMIRAQLDRLEKSMRNADDPHARRDAIGSWAAMFGAMVLARVSTDATLAEEILTQTRASIGKLTGEWEPD</sequence>
<dbReference type="PANTHER" id="PTHR47506:SF7">
    <property type="entry name" value="TRANSCRIPTIONAL REGULATORY PROTEIN"/>
    <property type="match status" value="1"/>
</dbReference>
<keyword evidence="2 4" id="KW-0238">DNA-binding</keyword>
<dbReference type="PROSITE" id="PS50977">
    <property type="entry name" value="HTH_TETR_2"/>
    <property type="match status" value="1"/>
</dbReference>
<name>A0ABN7ZIP6_9BURK</name>
<dbReference type="PANTHER" id="PTHR47506">
    <property type="entry name" value="TRANSCRIPTIONAL REGULATORY PROTEIN"/>
    <property type="match status" value="1"/>
</dbReference>
<dbReference type="PRINTS" id="PR00455">
    <property type="entry name" value="HTHTETR"/>
</dbReference>
<dbReference type="Gene3D" id="1.10.357.10">
    <property type="entry name" value="Tetracycline Repressor, domain 2"/>
    <property type="match status" value="1"/>
</dbReference>
<feature type="domain" description="HTH tetR-type" evidence="5">
    <location>
        <begin position="9"/>
        <end position="69"/>
    </location>
</feature>
<evidence type="ECO:0000256" key="4">
    <source>
        <dbReference type="PROSITE-ProRule" id="PRU00335"/>
    </source>
</evidence>
<dbReference type="EMBL" id="CAJZAG010000013">
    <property type="protein sequence ID" value="CAG9184875.1"/>
    <property type="molecule type" value="Genomic_DNA"/>
</dbReference>
<evidence type="ECO:0000256" key="3">
    <source>
        <dbReference type="ARBA" id="ARBA00023163"/>
    </source>
</evidence>
<dbReference type="InterPro" id="IPR001647">
    <property type="entry name" value="HTH_TetR"/>
</dbReference>
<dbReference type="Proteomes" id="UP000706525">
    <property type="component" value="Unassembled WGS sequence"/>
</dbReference>
<comment type="caution">
    <text evidence="6">The sequence shown here is derived from an EMBL/GenBank/DDBJ whole genome shotgun (WGS) entry which is preliminary data.</text>
</comment>
<proteinExistence type="predicted"/>
<reference evidence="6 7" key="1">
    <citation type="submission" date="2021-08" db="EMBL/GenBank/DDBJ databases">
        <authorList>
            <person name="Peeters C."/>
        </authorList>
    </citation>
    <scope>NUCLEOTIDE SEQUENCE [LARGE SCALE GENOMIC DNA]</scope>
    <source>
        <strain evidence="6 7">LMG 32289</strain>
    </source>
</reference>
<dbReference type="Gene3D" id="1.10.10.60">
    <property type="entry name" value="Homeodomain-like"/>
    <property type="match status" value="1"/>
</dbReference>
<feature type="DNA-binding region" description="H-T-H motif" evidence="4">
    <location>
        <begin position="32"/>
        <end position="51"/>
    </location>
</feature>
<organism evidence="6 7">
    <name type="scientific">Cupriavidus pampae</name>
    <dbReference type="NCBI Taxonomy" id="659251"/>
    <lineage>
        <taxon>Bacteria</taxon>
        <taxon>Pseudomonadati</taxon>
        <taxon>Pseudomonadota</taxon>
        <taxon>Betaproteobacteria</taxon>
        <taxon>Burkholderiales</taxon>
        <taxon>Burkholderiaceae</taxon>
        <taxon>Cupriavidus</taxon>
    </lineage>
</organism>
<dbReference type="SUPFAM" id="SSF46689">
    <property type="entry name" value="Homeodomain-like"/>
    <property type="match status" value="1"/>
</dbReference>
<evidence type="ECO:0000259" key="5">
    <source>
        <dbReference type="PROSITE" id="PS50977"/>
    </source>
</evidence>
<evidence type="ECO:0000313" key="6">
    <source>
        <dbReference type="EMBL" id="CAG9184875.1"/>
    </source>
</evidence>
<gene>
    <name evidence="6" type="ORF">LMG32289_05770</name>
</gene>
<keyword evidence="3" id="KW-0804">Transcription</keyword>
<dbReference type="RefSeq" id="WP_223994544.1">
    <property type="nucleotide sequence ID" value="NZ_CAJZAG010000013.1"/>
</dbReference>
<keyword evidence="1" id="KW-0805">Transcription regulation</keyword>
<evidence type="ECO:0000313" key="7">
    <source>
        <dbReference type="Proteomes" id="UP000706525"/>
    </source>
</evidence>
<dbReference type="Pfam" id="PF00440">
    <property type="entry name" value="TetR_N"/>
    <property type="match status" value="1"/>
</dbReference>
<evidence type="ECO:0000256" key="1">
    <source>
        <dbReference type="ARBA" id="ARBA00023015"/>
    </source>
</evidence>
<dbReference type="InterPro" id="IPR036271">
    <property type="entry name" value="Tet_transcr_reg_TetR-rel_C_sf"/>
</dbReference>
<dbReference type="SUPFAM" id="SSF48498">
    <property type="entry name" value="Tetracyclin repressor-like, C-terminal domain"/>
    <property type="match status" value="1"/>
</dbReference>
<evidence type="ECO:0000256" key="2">
    <source>
        <dbReference type="ARBA" id="ARBA00023125"/>
    </source>
</evidence>
<protein>
    <recommendedName>
        <fullName evidence="5">HTH tetR-type domain-containing protein</fullName>
    </recommendedName>
</protein>
<accession>A0ABN7ZIP6</accession>
<dbReference type="InterPro" id="IPR009057">
    <property type="entry name" value="Homeodomain-like_sf"/>
</dbReference>
<keyword evidence="7" id="KW-1185">Reference proteome</keyword>